<organism evidence="2 3">
    <name type="scientific">Aspergillus niger (strain ATCC 1015 / CBS 113.46 / FGSC A1144 / LSHB Ac4 / NCTC 3858a / NRRL 328 / USDA 3528.7)</name>
    <dbReference type="NCBI Taxonomy" id="380704"/>
    <lineage>
        <taxon>Eukaryota</taxon>
        <taxon>Fungi</taxon>
        <taxon>Dikarya</taxon>
        <taxon>Ascomycota</taxon>
        <taxon>Pezizomycotina</taxon>
        <taxon>Eurotiomycetes</taxon>
        <taxon>Eurotiomycetidae</taxon>
        <taxon>Eurotiales</taxon>
        <taxon>Aspergillaceae</taxon>
        <taxon>Aspergillus</taxon>
        <taxon>Aspergillus subgen. Circumdati</taxon>
    </lineage>
</organism>
<feature type="non-terminal residue" evidence="2">
    <location>
        <position position="74"/>
    </location>
</feature>
<dbReference type="Proteomes" id="UP000009038">
    <property type="component" value="Unassembled WGS sequence"/>
</dbReference>
<dbReference type="PROSITE" id="PS50181">
    <property type="entry name" value="FBOX"/>
    <property type="match status" value="1"/>
</dbReference>
<reference evidence="2 3" key="1">
    <citation type="journal article" date="2011" name="Genome Res.">
        <title>Comparative genomics of citric-acid-producing Aspergillus niger ATCC 1015 versus enzyme-producing CBS 513.88.</title>
        <authorList>
            <person name="Andersen M.R."/>
            <person name="Salazar M.P."/>
            <person name="Schaap P.J."/>
            <person name="van de Vondervoort P.J."/>
            <person name="Culley D."/>
            <person name="Thykaer J."/>
            <person name="Frisvad J.C."/>
            <person name="Nielsen K.F."/>
            <person name="Albang R."/>
            <person name="Albermann K."/>
            <person name="Berka R.M."/>
            <person name="Braus G.H."/>
            <person name="Braus-Stromeyer S.A."/>
            <person name="Corrochano L.M."/>
            <person name="Dai Z."/>
            <person name="van Dijck P.W."/>
            <person name="Hofmann G."/>
            <person name="Lasure L.L."/>
            <person name="Magnuson J.K."/>
            <person name="Menke H."/>
            <person name="Meijer M."/>
            <person name="Meijer S.L."/>
            <person name="Nielsen J.B."/>
            <person name="Nielsen M.L."/>
            <person name="van Ooyen A.J."/>
            <person name="Pel H.J."/>
            <person name="Poulsen L."/>
            <person name="Samson R.A."/>
            <person name="Stam H."/>
            <person name="Tsang A."/>
            <person name="van den Brink J.M."/>
            <person name="Atkins A."/>
            <person name="Aerts A."/>
            <person name="Shapiro H."/>
            <person name="Pangilinan J."/>
            <person name="Salamov A."/>
            <person name="Lou Y."/>
            <person name="Lindquist E."/>
            <person name="Lucas S."/>
            <person name="Grimwood J."/>
            <person name="Grigoriev I.V."/>
            <person name="Kubicek C.P."/>
            <person name="Martinez D."/>
            <person name="van Peij N.N."/>
            <person name="Roubos J.A."/>
            <person name="Nielsen J."/>
            <person name="Baker S.E."/>
        </authorList>
    </citation>
    <scope>NUCLEOTIDE SEQUENCE [LARGE SCALE GENOMIC DNA]</scope>
    <source>
        <strain evidence="3">ATCC 1015 / CBS 113.46 / FGSC A1144 / LSHB Ac4 / NCTC 3858a / NRRL 328 / USDA 3528.7</strain>
    </source>
</reference>
<dbReference type="SUPFAM" id="SSF81383">
    <property type="entry name" value="F-box domain"/>
    <property type="match status" value="1"/>
</dbReference>
<dbReference type="InterPro" id="IPR036047">
    <property type="entry name" value="F-box-like_dom_sf"/>
</dbReference>
<dbReference type="AlphaFoldDB" id="G3Y5J5"/>
<dbReference type="HOGENOM" id="CLU_176406_0_0_1"/>
<gene>
    <name evidence="2" type="ORF">ASPNIDRAFT_183513</name>
</gene>
<sequence>MPLINLPGEILLGIASFLSSENDIDSLAKTSTRLHHLLNSVLYRHNVTHSNSSALLWAATKGQDTTARLCIQQG</sequence>
<evidence type="ECO:0000313" key="2">
    <source>
        <dbReference type="EMBL" id="EHA21860.1"/>
    </source>
</evidence>
<accession>G3Y5J5</accession>
<dbReference type="InterPro" id="IPR001810">
    <property type="entry name" value="F-box_dom"/>
</dbReference>
<feature type="domain" description="F-box" evidence="1">
    <location>
        <begin position="1"/>
        <end position="46"/>
    </location>
</feature>
<proteinExistence type="predicted"/>
<dbReference type="OrthoDB" id="4772757at2759"/>
<dbReference type="EMBL" id="ACJE01000013">
    <property type="protein sequence ID" value="EHA21860.1"/>
    <property type="molecule type" value="Genomic_DNA"/>
</dbReference>
<dbReference type="STRING" id="380704.G3Y5J5"/>
<evidence type="ECO:0000259" key="1">
    <source>
        <dbReference type="PROSITE" id="PS50181"/>
    </source>
</evidence>
<name>G3Y5J5_ASPNA</name>
<dbReference type="VEuPathDB" id="FungiDB:ASPNIDRAFT2_1077096"/>
<dbReference type="Pfam" id="PF12937">
    <property type="entry name" value="F-box-like"/>
    <property type="match status" value="1"/>
</dbReference>
<comment type="caution">
    <text evidence="2">The sequence shown here is derived from an EMBL/GenBank/DDBJ whole genome shotgun (WGS) entry which is preliminary data.</text>
</comment>
<evidence type="ECO:0000313" key="3">
    <source>
        <dbReference type="Proteomes" id="UP000009038"/>
    </source>
</evidence>
<protein>
    <recommendedName>
        <fullName evidence="1">F-box domain-containing protein</fullName>
    </recommendedName>
</protein>